<keyword evidence="2" id="KW-0597">Phosphoprotein</keyword>
<name>A0A061E9P6_THECC</name>
<dbReference type="SMART" id="SM00415">
    <property type="entry name" value="HSF"/>
    <property type="match status" value="1"/>
</dbReference>
<evidence type="ECO:0000256" key="10">
    <source>
        <dbReference type="SAM" id="MobiDB-lite"/>
    </source>
</evidence>
<evidence type="ECO:0000256" key="1">
    <source>
        <dbReference type="ARBA" id="ARBA00004123"/>
    </source>
</evidence>
<evidence type="ECO:0000256" key="7">
    <source>
        <dbReference type="ARBA" id="ARBA00023242"/>
    </source>
</evidence>
<dbReference type="GO" id="GO:0034605">
    <property type="term" value="P:cellular response to heat"/>
    <property type="evidence" value="ECO:0000318"/>
    <property type="project" value="GO_Central"/>
</dbReference>
<evidence type="ECO:0000313" key="12">
    <source>
        <dbReference type="EMBL" id="EOY01363.1"/>
    </source>
</evidence>
<dbReference type="InterPro" id="IPR036388">
    <property type="entry name" value="WH-like_DNA-bd_sf"/>
</dbReference>
<keyword evidence="3" id="KW-0805">Transcription regulation</keyword>
<keyword evidence="7" id="KW-0539">Nucleus</keyword>
<reference evidence="12 13" key="1">
    <citation type="journal article" date="2013" name="Genome Biol.">
        <title>The genome sequence of the most widely cultivated cacao type and its use to identify candidate genes regulating pod color.</title>
        <authorList>
            <person name="Motamayor J.C."/>
            <person name="Mockaitis K."/>
            <person name="Schmutz J."/>
            <person name="Haiminen N."/>
            <person name="Iii D.L."/>
            <person name="Cornejo O."/>
            <person name="Findley S.D."/>
            <person name="Zheng P."/>
            <person name="Utro F."/>
            <person name="Royaert S."/>
            <person name="Saski C."/>
            <person name="Jenkins J."/>
            <person name="Podicheti R."/>
            <person name="Zhao M."/>
            <person name="Scheffler B.E."/>
            <person name="Stack J.C."/>
            <person name="Feltus F.A."/>
            <person name="Mustiga G.M."/>
            <person name="Amores F."/>
            <person name="Phillips W."/>
            <person name="Marelli J.P."/>
            <person name="May G.D."/>
            <person name="Shapiro H."/>
            <person name="Ma J."/>
            <person name="Bustamante C.D."/>
            <person name="Schnell R.J."/>
            <person name="Main D."/>
            <person name="Gilbert D."/>
            <person name="Parida L."/>
            <person name="Kuhn D.N."/>
        </authorList>
    </citation>
    <scope>NUCLEOTIDE SEQUENCE [LARGE SCALE GENOMIC DNA]</scope>
    <source>
        <strain evidence="13">cv. Matina 1-6</strain>
    </source>
</reference>
<dbReference type="FunCoup" id="A0A061E9P6">
    <property type="interactions" value="35"/>
</dbReference>
<dbReference type="Proteomes" id="UP000026915">
    <property type="component" value="Chromosome 2"/>
</dbReference>
<comment type="similarity">
    <text evidence="8">Belongs to the HSF family. Class A subfamily.</text>
</comment>
<keyword evidence="4 12" id="KW-0346">Stress response</keyword>
<evidence type="ECO:0000259" key="11">
    <source>
        <dbReference type="PROSITE" id="PS00434"/>
    </source>
</evidence>
<feature type="domain" description="HSF-type DNA-binding" evidence="11">
    <location>
        <begin position="74"/>
        <end position="98"/>
    </location>
</feature>
<accession>A0A061E9P6</accession>
<evidence type="ECO:0000256" key="2">
    <source>
        <dbReference type="ARBA" id="ARBA00022553"/>
    </source>
</evidence>
<feature type="region of interest" description="Disordered" evidence="10">
    <location>
        <begin position="128"/>
        <end position="150"/>
    </location>
</feature>
<dbReference type="InterPro" id="IPR000232">
    <property type="entry name" value="HSF_DNA-bd"/>
</dbReference>
<dbReference type="STRING" id="3641.A0A061E9P6"/>
<evidence type="ECO:0000256" key="5">
    <source>
        <dbReference type="ARBA" id="ARBA00023125"/>
    </source>
</evidence>
<evidence type="ECO:0000256" key="3">
    <source>
        <dbReference type="ARBA" id="ARBA00023015"/>
    </source>
</evidence>
<sequence length="420" mass="48102">MKAYSKLHAVEQGLSFKISVMVKPSENGSQSIAPFLKKCYEMVDDEATDSVISWSQNSDSFIIWDMTEFSIHLLPKYFKHSNFSSFIRQLNIYGFRKIDTDRWEFANDGFVRGQKDLLKNIARRKYSQGSDQRKSLQQQPPQQLENSVGSCENNENVGLWKEVENLKTDKNALMQELVKLRQHQETADNKMLLLKDRLHGMEKSQQQLLSFLVMAMQSPGFLVQLIQPNENNWCMAEASNMLEQVPEDGESVPFDHMIVRYQPPIDGTSKPVLTPMVDSENPHESDNSSDATKDFWMNIDFVKVLMDESHIPFIPPDLQDDGAWEKLLLANTFVENNDDGNLDKERPVNSGMEMEVTGSGTHLEKSHNFELILQNMGKSQNLEIQPLVNESQLENYQDFELLTEQMGHLTSKSTKLQGTP</sequence>
<dbReference type="InterPro" id="IPR036390">
    <property type="entry name" value="WH_DNA-bd_sf"/>
</dbReference>
<keyword evidence="6" id="KW-0804">Transcription</keyword>
<dbReference type="Gene3D" id="1.10.10.10">
    <property type="entry name" value="Winged helix-like DNA-binding domain superfamily/Winged helix DNA-binding domain"/>
    <property type="match status" value="1"/>
</dbReference>
<organism evidence="12 13">
    <name type="scientific">Theobroma cacao</name>
    <name type="common">Cacao</name>
    <name type="synonym">Cocoa</name>
    <dbReference type="NCBI Taxonomy" id="3641"/>
    <lineage>
        <taxon>Eukaryota</taxon>
        <taxon>Viridiplantae</taxon>
        <taxon>Streptophyta</taxon>
        <taxon>Embryophyta</taxon>
        <taxon>Tracheophyta</taxon>
        <taxon>Spermatophyta</taxon>
        <taxon>Magnoliopsida</taxon>
        <taxon>eudicotyledons</taxon>
        <taxon>Gunneridae</taxon>
        <taxon>Pentapetalae</taxon>
        <taxon>rosids</taxon>
        <taxon>malvids</taxon>
        <taxon>Malvales</taxon>
        <taxon>Malvaceae</taxon>
        <taxon>Byttnerioideae</taxon>
        <taxon>Theobroma</taxon>
    </lineage>
</organism>
<dbReference type="Gramene" id="EOY01363">
    <property type="protein sequence ID" value="EOY01363"/>
    <property type="gene ID" value="TCM_011279"/>
</dbReference>
<gene>
    <name evidence="12" type="ORF">TCM_011279</name>
</gene>
<keyword evidence="5" id="KW-0238">DNA-binding</keyword>
<dbReference type="GO" id="GO:0000976">
    <property type="term" value="F:transcription cis-regulatory region binding"/>
    <property type="evidence" value="ECO:0007669"/>
    <property type="project" value="EnsemblPlants"/>
</dbReference>
<dbReference type="AlphaFoldDB" id="A0A061E9P6"/>
<evidence type="ECO:0000256" key="8">
    <source>
        <dbReference type="ARBA" id="ARBA00061350"/>
    </source>
</evidence>
<dbReference type="EMBL" id="CM001880">
    <property type="protein sequence ID" value="EOY01363.1"/>
    <property type="molecule type" value="Genomic_DNA"/>
</dbReference>
<evidence type="ECO:0000256" key="9">
    <source>
        <dbReference type="SAM" id="Coils"/>
    </source>
</evidence>
<dbReference type="GO" id="GO:0005634">
    <property type="term" value="C:nucleus"/>
    <property type="evidence" value="ECO:0000318"/>
    <property type="project" value="GO_Central"/>
</dbReference>
<dbReference type="InParanoid" id="A0A061E9P6"/>
<dbReference type="OMA" id="TDCWEFA"/>
<dbReference type="PRINTS" id="PR00056">
    <property type="entry name" value="HSFDOMAIN"/>
</dbReference>
<dbReference type="HOGENOM" id="CLU_030308_1_2_1"/>
<evidence type="ECO:0000256" key="4">
    <source>
        <dbReference type="ARBA" id="ARBA00023016"/>
    </source>
</evidence>
<dbReference type="Pfam" id="PF00447">
    <property type="entry name" value="HSF_DNA-bind"/>
    <property type="match status" value="1"/>
</dbReference>
<dbReference type="eggNOG" id="KOG0627">
    <property type="taxonomic scope" value="Eukaryota"/>
</dbReference>
<dbReference type="GO" id="GO:0003700">
    <property type="term" value="F:DNA-binding transcription factor activity"/>
    <property type="evidence" value="ECO:0000318"/>
    <property type="project" value="GO_Central"/>
</dbReference>
<evidence type="ECO:0000313" key="13">
    <source>
        <dbReference type="Proteomes" id="UP000026915"/>
    </source>
</evidence>
<dbReference type="PROSITE" id="PS00434">
    <property type="entry name" value="HSF_DOMAIN"/>
    <property type="match status" value="1"/>
</dbReference>
<keyword evidence="9" id="KW-0175">Coiled coil</keyword>
<feature type="coiled-coil region" evidence="9">
    <location>
        <begin position="163"/>
        <end position="190"/>
    </location>
</feature>
<protein>
    <submittedName>
        <fullName evidence="12">Heat shock transcription factor A8, putative</fullName>
    </submittedName>
</protein>
<evidence type="ECO:0000256" key="6">
    <source>
        <dbReference type="ARBA" id="ARBA00023163"/>
    </source>
</evidence>
<proteinExistence type="inferred from homology"/>
<dbReference type="PANTHER" id="PTHR10015">
    <property type="entry name" value="HEAT SHOCK TRANSCRIPTION FACTOR"/>
    <property type="match status" value="1"/>
</dbReference>
<dbReference type="FunFam" id="1.10.10.10:FF:000057">
    <property type="entry name" value="Heat shock transcription factor 1"/>
    <property type="match status" value="1"/>
</dbReference>
<dbReference type="SUPFAM" id="SSF46785">
    <property type="entry name" value="Winged helix' DNA-binding domain"/>
    <property type="match status" value="1"/>
</dbReference>
<comment type="subcellular location">
    <subcellularLocation>
        <location evidence="1">Nucleus</location>
    </subcellularLocation>
</comment>
<dbReference type="PANTHER" id="PTHR10015:SF325">
    <property type="entry name" value="HEAT STRESS TRANSCRIPTION FACTOR A-8"/>
    <property type="match status" value="1"/>
</dbReference>
<keyword evidence="13" id="KW-1185">Reference proteome</keyword>